<sequence length="430" mass="51014">MLKLTKNSEMLMSFFLEKKCINHSEQTYKTNNVLKQLYHDIKEGEAFVKAQKAKEGDSFYKLNVTKITNVSQIPKPKSFNPGSFPPEVREHIDSNMLYNLSYTFSLMNREIKVHFIVEQTSPEYQIELYNEYVEKILIWLHVINEYASKKCSKRLVIYLYFTSLKKRLPESNIHILNQNNVNTAFTYTCPVDSEIVVFRREEWFKVLMHESFHNFAMDFSDMNTEECTKHILSIFKVKSDVNLFEAYTEFWAEIMNAAFCSYFFLKDSPNKNDPDVVYEFLSNCEFFINFERTFKFFQMVKTLDFMGLKYKDLYSKSSVSESMRETLYKEASNVLSYYVITTILMNNYQGFLAWCNTNNLSLLQFKKTSSNITSFCQFIERNYKTKPMTESVVCMQRFYYTVKRTDKLGKKTKTMDFILNNMRMSLCELG</sequence>
<evidence type="ECO:0000313" key="1">
    <source>
        <dbReference type="EMBL" id="QHU10478.1"/>
    </source>
</evidence>
<name>A0A6C0K2P3_9ZZZZ</name>
<protein>
    <submittedName>
        <fullName evidence="1">Uncharacterized protein</fullName>
    </submittedName>
</protein>
<reference evidence="1" key="1">
    <citation type="journal article" date="2020" name="Nature">
        <title>Giant virus diversity and host interactions through global metagenomics.</title>
        <authorList>
            <person name="Schulz F."/>
            <person name="Roux S."/>
            <person name="Paez-Espino D."/>
            <person name="Jungbluth S."/>
            <person name="Walsh D.A."/>
            <person name="Denef V.J."/>
            <person name="McMahon K.D."/>
            <person name="Konstantinidis K.T."/>
            <person name="Eloe-Fadrosh E.A."/>
            <person name="Kyrpides N.C."/>
            <person name="Woyke T."/>
        </authorList>
    </citation>
    <scope>NUCLEOTIDE SEQUENCE</scope>
    <source>
        <strain evidence="1">GVMAG-S-1101165-83</strain>
    </source>
</reference>
<dbReference type="EMBL" id="MN740769">
    <property type="protein sequence ID" value="QHU10478.1"/>
    <property type="molecule type" value="Genomic_DNA"/>
</dbReference>
<dbReference type="AlphaFoldDB" id="A0A6C0K2P3"/>
<organism evidence="1">
    <name type="scientific">viral metagenome</name>
    <dbReference type="NCBI Taxonomy" id="1070528"/>
    <lineage>
        <taxon>unclassified sequences</taxon>
        <taxon>metagenomes</taxon>
        <taxon>organismal metagenomes</taxon>
    </lineage>
</organism>
<accession>A0A6C0K2P3</accession>
<proteinExistence type="predicted"/>